<evidence type="ECO:0000256" key="1">
    <source>
        <dbReference type="SAM" id="SignalP"/>
    </source>
</evidence>
<sequence>MLRVTLIVCVSQCALGFAPPAAPRVGLARHAAPAREPFECEVDLEAGEPVKIQITPTMSDSELVVAQYPLPFFIDIENRAQLGAVVTKDGSEQQNKGVERVGDRLRAFTYYEYGAAPSDGGGVLTMFNSFSGAGYSWNRQLFDATFVSWESSLEKLVTNEPRRTDSVTMVFERPVAPAPAQAAEPAATAPPAE</sequence>
<dbReference type="Proteomes" id="UP000789595">
    <property type="component" value="Unassembled WGS sequence"/>
</dbReference>
<reference evidence="2" key="1">
    <citation type="submission" date="2021-11" db="EMBL/GenBank/DDBJ databases">
        <authorList>
            <consortium name="Genoscope - CEA"/>
            <person name="William W."/>
        </authorList>
    </citation>
    <scope>NUCLEOTIDE SEQUENCE</scope>
</reference>
<keyword evidence="1" id="KW-0732">Signal</keyword>
<dbReference type="OrthoDB" id="10458771at2759"/>
<dbReference type="EMBL" id="CAKKNE010000001">
    <property type="protein sequence ID" value="CAH0365471.1"/>
    <property type="molecule type" value="Genomic_DNA"/>
</dbReference>
<keyword evidence="3" id="KW-1185">Reference proteome</keyword>
<proteinExistence type="predicted"/>
<dbReference type="AlphaFoldDB" id="A0A8J2WXG9"/>
<organism evidence="2 3">
    <name type="scientific">Pelagomonas calceolata</name>
    <dbReference type="NCBI Taxonomy" id="35677"/>
    <lineage>
        <taxon>Eukaryota</taxon>
        <taxon>Sar</taxon>
        <taxon>Stramenopiles</taxon>
        <taxon>Ochrophyta</taxon>
        <taxon>Pelagophyceae</taxon>
        <taxon>Pelagomonadales</taxon>
        <taxon>Pelagomonadaceae</taxon>
        <taxon>Pelagomonas</taxon>
    </lineage>
</organism>
<name>A0A8J2WXG9_9STRA</name>
<comment type="caution">
    <text evidence="2">The sequence shown here is derived from an EMBL/GenBank/DDBJ whole genome shotgun (WGS) entry which is preliminary data.</text>
</comment>
<feature type="signal peptide" evidence="1">
    <location>
        <begin position="1"/>
        <end position="16"/>
    </location>
</feature>
<feature type="chain" id="PRO_5035240443" evidence="1">
    <location>
        <begin position="17"/>
        <end position="193"/>
    </location>
</feature>
<protein>
    <submittedName>
        <fullName evidence="2">Uncharacterized protein</fullName>
    </submittedName>
</protein>
<accession>A0A8J2WXG9</accession>
<gene>
    <name evidence="2" type="ORF">PECAL_1P19120</name>
</gene>
<evidence type="ECO:0000313" key="2">
    <source>
        <dbReference type="EMBL" id="CAH0365471.1"/>
    </source>
</evidence>
<evidence type="ECO:0000313" key="3">
    <source>
        <dbReference type="Proteomes" id="UP000789595"/>
    </source>
</evidence>